<proteinExistence type="predicted"/>
<accession>A0A6C0I018</accession>
<sequence>MNSILPTLHRQKKFIIENAHILNKEIKISILSIVMMEIGKDVISSGMGTKGVNINLDAIEEINAEIITHIYNIIKMRLTTLSKPVKG</sequence>
<dbReference type="EMBL" id="MN740067">
    <property type="protein sequence ID" value="QHT86358.1"/>
    <property type="molecule type" value="Genomic_DNA"/>
</dbReference>
<name>A0A6C0I018_9ZZZZ</name>
<dbReference type="AlphaFoldDB" id="A0A6C0I018"/>
<reference evidence="1" key="1">
    <citation type="journal article" date="2020" name="Nature">
        <title>Giant virus diversity and host interactions through global metagenomics.</title>
        <authorList>
            <person name="Schulz F."/>
            <person name="Roux S."/>
            <person name="Paez-Espino D."/>
            <person name="Jungbluth S."/>
            <person name="Walsh D.A."/>
            <person name="Denef V.J."/>
            <person name="McMahon K.D."/>
            <person name="Konstantinidis K.T."/>
            <person name="Eloe-Fadrosh E.A."/>
            <person name="Kyrpides N.C."/>
            <person name="Woyke T."/>
        </authorList>
    </citation>
    <scope>NUCLEOTIDE SEQUENCE</scope>
    <source>
        <strain evidence="1">GVMAG-M-3300023184-186</strain>
    </source>
</reference>
<evidence type="ECO:0000313" key="1">
    <source>
        <dbReference type="EMBL" id="QHT86358.1"/>
    </source>
</evidence>
<organism evidence="1">
    <name type="scientific">viral metagenome</name>
    <dbReference type="NCBI Taxonomy" id="1070528"/>
    <lineage>
        <taxon>unclassified sequences</taxon>
        <taxon>metagenomes</taxon>
        <taxon>organismal metagenomes</taxon>
    </lineage>
</organism>
<protein>
    <submittedName>
        <fullName evidence="1">Uncharacterized protein</fullName>
    </submittedName>
</protein>